<protein>
    <submittedName>
        <fullName evidence="1">Curli production assembly/transport component CsgG</fullName>
    </submittedName>
</protein>
<dbReference type="AlphaFoldDB" id="A0A2S9YLX2"/>
<dbReference type="Proteomes" id="UP000238823">
    <property type="component" value="Unassembled WGS sequence"/>
</dbReference>
<dbReference type="Pfam" id="PF13036">
    <property type="entry name" value="LpoB"/>
    <property type="match status" value="1"/>
</dbReference>
<dbReference type="EMBL" id="PVNL01000083">
    <property type="protein sequence ID" value="PRQ06097.1"/>
    <property type="molecule type" value="Genomic_DNA"/>
</dbReference>
<name>A0A2S9YLX2_9BACT</name>
<organism evidence="1 2">
    <name type="scientific">Enhygromyxa salina</name>
    <dbReference type="NCBI Taxonomy" id="215803"/>
    <lineage>
        <taxon>Bacteria</taxon>
        <taxon>Pseudomonadati</taxon>
        <taxon>Myxococcota</taxon>
        <taxon>Polyangia</taxon>
        <taxon>Nannocystales</taxon>
        <taxon>Nannocystaceae</taxon>
        <taxon>Enhygromyxa</taxon>
    </lineage>
</organism>
<reference evidence="1 2" key="1">
    <citation type="submission" date="2018-03" db="EMBL/GenBank/DDBJ databases">
        <title>Draft Genome Sequences of the Obligatory Marine Myxobacteria Enhygromyxa salina SWB007.</title>
        <authorList>
            <person name="Poehlein A."/>
            <person name="Moghaddam J.A."/>
            <person name="Harms H."/>
            <person name="Alanjari M."/>
            <person name="Koenig G.M."/>
            <person name="Daniel R."/>
            <person name="Schaeberle T.F."/>
        </authorList>
    </citation>
    <scope>NUCLEOTIDE SEQUENCE [LARGE SCALE GENOMIC DNA]</scope>
    <source>
        <strain evidence="1 2">SWB007</strain>
    </source>
</reference>
<gene>
    <name evidence="1" type="ORF">ENSA7_41310</name>
</gene>
<proteinExistence type="predicted"/>
<sequence length="241" mass="26140">MIPPSEFGIAANSPTIPAPAIPATCSDDNDPAMHESSVLRSSLCLLLLAGLAGGTLGCKPKAVRGGPGTENPNLDQGAMSTTLDRVDIDYLVNENLNAMFASAWWARDVQGSMANPPVVAIWPIKNATSMHLDDQMLTLLSQIETTMVNSGAVSVVSRERQAEMVSEAQMQNSDLFDPSTAARLGAQLGAKYYITGKVTSTEERFDRERRIQYSLFIQVIEIETSVVKFQFTSERSKAIVR</sequence>
<accession>A0A2S9YLX2</accession>
<evidence type="ECO:0000313" key="2">
    <source>
        <dbReference type="Proteomes" id="UP000238823"/>
    </source>
</evidence>
<evidence type="ECO:0000313" key="1">
    <source>
        <dbReference type="EMBL" id="PRQ06097.1"/>
    </source>
</evidence>
<dbReference type="InterPro" id="IPR014094">
    <property type="entry name" value="LpoB"/>
</dbReference>
<comment type="caution">
    <text evidence="1">The sequence shown here is derived from an EMBL/GenBank/DDBJ whole genome shotgun (WGS) entry which is preliminary data.</text>
</comment>
<dbReference type="Gene3D" id="3.40.50.10610">
    <property type="entry name" value="ABC-type transport auxiliary lipoprotein component"/>
    <property type="match status" value="1"/>
</dbReference>